<evidence type="ECO:0000313" key="1">
    <source>
        <dbReference type="EMBL" id="RMB12220.1"/>
    </source>
</evidence>
<organism evidence="1 2">
    <name type="scientific">Eilatimonas milleporae</name>
    <dbReference type="NCBI Taxonomy" id="911205"/>
    <lineage>
        <taxon>Bacteria</taxon>
        <taxon>Pseudomonadati</taxon>
        <taxon>Pseudomonadota</taxon>
        <taxon>Alphaproteobacteria</taxon>
        <taxon>Kordiimonadales</taxon>
        <taxon>Kordiimonadaceae</taxon>
        <taxon>Eilatimonas</taxon>
    </lineage>
</organism>
<protein>
    <submittedName>
        <fullName evidence="1">Uncharacterized protein</fullName>
    </submittedName>
</protein>
<dbReference type="EMBL" id="REFR01000009">
    <property type="protein sequence ID" value="RMB12220.1"/>
    <property type="molecule type" value="Genomic_DNA"/>
</dbReference>
<dbReference type="InParanoid" id="A0A3M0CUN3"/>
<evidence type="ECO:0000313" key="2">
    <source>
        <dbReference type="Proteomes" id="UP000271227"/>
    </source>
</evidence>
<name>A0A3M0CUN3_9PROT</name>
<reference evidence="1 2" key="1">
    <citation type="submission" date="2018-10" db="EMBL/GenBank/DDBJ databases">
        <title>Genomic Encyclopedia of Archaeal and Bacterial Type Strains, Phase II (KMG-II): from individual species to whole genera.</title>
        <authorList>
            <person name="Goeker M."/>
        </authorList>
    </citation>
    <scope>NUCLEOTIDE SEQUENCE [LARGE SCALE GENOMIC DNA]</scope>
    <source>
        <strain evidence="1 2">DSM 25217</strain>
    </source>
</reference>
<dbReference type="Proteomes" id="UP000271227">
    <property type="component" value="Unassembled WGS sequence"/>
</dbReference>
<proteinExistence type="predicted"/>
<keyword evidence="2" id="KW-1185">Reference proteome</keyword>
<accession>A0A3M0CUN3</accession>
<dbReference type="RefSeq" id="WP_121937409.1">
    <property type="nucleotide sequence ID" value="NZ_REFR01000009.1"/>
</dbReference>
<comment type="caution">
    <text evidence="1">The sequence shown here is derived from an EMBL/GenBank/DDBJ whole genome shotgun (WGS) entry which is preliminary data.</text>
</comment>
<dbReference type="AlphaFoldDB" id="A0A3M0CUN3"/>
<sequence length="404" mass="44242">MSSSSEVITLDYDIVPWSDLFPELQVEPIDNLQMVGCLELLRKIADYMTLWSYLKLCSQQSGGGDADLSELSDGEAVLVKDLIRLNGAISNAVMGSGHLDATASGLERDFRLSKGSDLIALSDYLAGRIKASAIYRSDWYGIVRLLERAGLISPTGCLVGVLHEPGSELSVLHGTEQAFMGPVEPSRDFSMAVHAQVKRPIGRKFVRTPRGGTYGKQLAALLADGHGPDVFTALPIVTNATSVHYEQPDHATLPPRKESETWLDTLKVLPSAVIRDLLVIAPDQSPVNGNPEQGTKPKRCELFLKVEKDVISNKKSPFKYHGYEIKSKSEGYIEGNDVCLFPDHYDPSKYPKALPYLLPLNDGVTQPLEASFGKGSRIQPAFARFYDSGDAYVKALERIVYGQG</sequence>
<gene>
    <name evidence="1" type="ORF">BXY39_0713</name>
</gene>